<evidence type="ECO:0000256" key="4">
    <source>
        <dbReference type="ARBA" id="ARBA00023125"/>
    </source>
</evidence>
<evidence type="ECO:0000256" key="2">
    <source>
        <dbReference type="ARBA" id="ARBA00022898"/>
    </source>
</evidence>
<dbReference type="InterPro" id="IPR015424">
    <property type="entry name" value="PyrdxlP-dep_Trfase"/>
</dbReference>
<dbReference type="SUPFAM" id="SSF46785">
    <property type="entry name" value="Winged helix' DNA-binding domain"/>
    <property type="match status" value="1"/>
</dbReference>
<dbReference type="PANTHER" id="PTHR46577">
    <property type="entry name" value="HTH-TYPE TRANSCRIPTIONAL REGULATORY PROTEIN GABR"/>
    <property type="match status" value="1"/>
</dbReference>
<sequence length="445" mass="46261">MDDYRHVADRIAAAIATGRLRPGDRLPPQRTFARRNGIAASTAARVYAELGRRGLVVGEVGRGTFVRAAEPAPSPPLTEPSAARVDLELNHPSVPGQAGRLASSLERLQRPDVLEAALRPVGPTGTPAARAVTADLLAHSGWRPAPEQILFTGNGRQAIAGAVSALVPTGGRLAVEDLTYPVIKAIAARLGVTLTPIPTDRHGLCPEALAAAHRRAPFQALYVQPTLHNPYGTTMPAQRRADLAAALDDLGVHAIEDAVWAFLDEHAPPPLAAHAPDRTILIDSLSKRLAPGLTVGIAVTPPALPEPLTTALRSGAWTPSGYALEAVTGWISDGTVAAIGAAKRADALARGRIAASNLPGAGVRGAPCSYFRWWDLPAPWRAETFVAAAAREGIAVTPGAAFMVGAGRSPVPNAVRLGLASPPPEVLEEALTTLTKIAHSPPGTS</sequence>
<keyword evidence="7" id="KW-0808">Transferase</keyword>
<dbReference type="InterPro" id="IPR036390">
    <property type="entry name" value="WH_DNA-bd_sf"/>
</dbReference>
<dbReference type="InterPro" id="IPR000524">
    <property type="entry name" value="Tscrpt_reg_HTH_GntR"/>
</dbReference>
<dbReference type="PANTHER" id="PTHR46577:SF1">
    <property type="entry name" value="HTH-TYPE TRANSCRIPTIONAL REGULATORY PROTEIN GABR"/>
    <property type="match status" value="1"/>
</dbReference>
<gene>
    <name evidence="7" type="ORF">ACFPZN_07790</name>
</gene>
<dbReference type="Pfam" id="PF00392">
    <property type="entry name" value="GntR"/>
    <property type="match status" value="1"/>
</dbReference>
<evidence type="ECO:0000313" key="8">
    <source>
        <dbReference type="Proteomes" id="UP001596074"/>
    </source>
</evidence>
<dbReference type="InterPro" id="IPR036388">
    <property type="entry name" value="WH-like_DNA-bd_sf"/>
</dbReference>
<feature type="domain" description="HTH gntR-type" evidence="6">
    <location>
        <begin position="1"/>
        <end position="69"/>
    </location>
</feature>
<dbReference type="CDD" id="cd00609">
    <property type="entry name" value="AAT_like"/>
    <property type="match status" value="1"/>
</dbReference>
<evidence type="ECO:0000256" key="1">
    <source>
        <dbReference type="ARBA" id="ARBA00005384"/>
    </source>
</evidence>
<dbReference type="CDD" id="cd07377">
    <property type="entry name" value="WHTH_GntR"/>
    <property type="match status" value="1"/>
</dbReference>
<dbReference type="InterPro" id="IPR051446">
    <property type="entry name" value="HTH_trans_reg/aminotransferase"/>
</dbReference>
<keyword evidence="5" id="KW-0804">Transcription</keyword>
<dbReference type="Proteomes" id="UP001596074">
    <property type="component" value="Unassembled WGS sequence"/>
</dbReference>
<dbReference type="EMBL" id="JBHSON010000008">
    <property type="protein sequence ID" value="MFC5745503.1"/>
    <property type="molecule type" value="Genomic_DNA"/>
</dbReference>
<dbReference type="SUPFAM" id="SSF53383">
    <property type="entry name" value="PLP-dependent transferases"/>
    <property type="match status" value="1"/>
</dbReference>
<evidence type="ECO:0000313" key="7">
    <source>
        <dbReference type="EMBL" id="MFC5745503.1"/>
    </source>
</evidence>
<organism evidence="7 8">
    <name type="scientific">Actinomadura rugatobispora</name>
    <dbReference type="NCBI Taxonomy" id="1994"/>
    <lineage>
        <taxon>Bacteria</taxon>
        <taxon>Bacillati</taxon>
        <taxon>Actinomycetota</taxon>
        <taxon>Actinomycetes</taxon>
        <taxon>Streptosporangiales</taxon>
        <taxon>Thermomonosporaceae</taxon>
        <taxon>Actinomadura</taxon>
    </lineage>
</organism>
<keyword evidence="8" id="KW-1185">Reference proteome</keyword>
<dbReference type="SMART" id="SM00345">
    <property type="entry name" value="HTH_GNTR"/>
    <property type="match status" value="1"/>
</dbReference>
<dbReference type="GO" id="GO:0008483">
    <property type="term" value="F:transaminase activity"/>
    <property type="evidence" value="ECO:0007669"/>
    <property type="project" value="UniProtKB-KW"/>
</dbReference>
<comment type="caution">
    <text evidence="7">The sequence shown here is derived from an EMBL/GenBank/DDBJ whole genome shotgun (WGS) entry which is preliminary data.</text>
</comment>
<dbReference type="Pfam" id="PF00155">
    <property type="entry name" value="Aminotran_1_2"/>
    <property type="match status" value="1"/>
</dbReference>
<dbReference type="Gene3D" id="3.90.1150.10">
    <property type="entry name" value="Aspartate Aminotransferase, domain 1"/>
    <property type="match status" value="1"/>
</dbReference>
<protein>
    <submittedName>
        <fullName evidence="7">PLP-dependent aminotransferase family protein</fullName>
    </submittedName>
</protein>
<dbReference type="InterPro" id="IPR015421">
    <property type="entry name" value="PyrdxlP-dep_Trfase_major"/>
</dbReference>
<accession>A0ABW0ZT36</accession>
<proteinExistence type="inferred from homology"/>
<evidence type="ECO:0000256" key="5">
    <source>
        <dbReference type="ARBA" id="ARBA00023163"/>
    </source>
</evidence>
<keyword evidence="2" id="KW-0663">Pyridoxal phosphate</keyword>
<dbReference type="Gene3D" id="1.10.10.10">
    <property type="entry name" value="Winged helix-like DNA-binding domain superfamily/Winged helix DNA-binding domain"/>
    <property type="match status" value="1"/>
</dbReference>
<keyword evidence="3" id="KW-0805">Transcription regulation</keyword>
<dbReference type="InterPro" id="IPR004839">
    <property type="entry name" value="Aminotransferase_I/II_large"/>
</dbReference>
<dbReference type="Gene3D" id="3.40.640.10">
    <property type="entry name" value="Type I PLP-dependent aspartate aminotransferase-like (Major domain)"/>
    <property type="match status" value="1"/>
</dbReference>
<keyword evidence="7" id="KW-0032">Aminotransferase</keyword>
<dbReference type="RefSeq" id="WP_378281127.1">
    <property type="nucleotide sequence ID" value="NZ_JBHSON010000008.1"/>
</dbReference>
<keyword evidence="4" id="KW-0238">DNA-binding</keyword>
<name>A0ABW0ZT36_9ACTN</name>
<evidence type="ECO:0000256" key="3">
    <source>
        <dbReference type="ARBA" id="ARBA00023015"/>
    </source>
</evidence>
<comment type="similarity">
    <text evidence="1">In the C-terminal section; belongs to the class-I pyridoxal-phosphate-dependent aminotransferase family.</text>
</comment>
<evidence type="ECO:0000259" key="6">
    <source>
        <dbReference type="PROSITE" id="PS50949"/>
    </source>
</evidence>
<dbReference type="InterPro" id="IPR015422">
    <property type="entry name" value="PyrdxlP-dep_Trfase_small"/>
</dbReference>
<dbReference type="PROSITE" id="PS50949">
    <property type="entry name" value="HTH_GNTR"/>
    <property type="match status" value="1"/>
</dbReference>
<reference evidence="8" key="1">
    <citation type="journal article" date="2019" name="Int. J. Syst. Evol. Microbiol.">
        <title>The Global Catalogue of Microorganisms (GCM) 10K type strain sequencing project: providing services to taxonomists for standard genome sequencing and annotation.</title>
        <authorList>
            <consortium name="The Broad Institute Genomics Platform"/>
            <consortium name="The Broad Institute Genome Sequencing Center for Infectious Disease"/>
            <person name="Wu L."/>
            <person name="Ma J."/>
        </authorList>
    </citation>
    <scope>NUCLEOTIDE SEQUENCE [LARGE SCALE GENOMIC DNA]</scope>
    <source>
        <strain evidence="8">KCTC 42087</strain>
    </source>
</reference>